<name>A0A3A1P6R4_9SPHN</name>
<keyword evidence="2" id="KW-1185">Reference proteome</keyword>
<gene>
    <name evidence="1" type="ORF">D2V17_06995</name>
</gene>
<accession>A0A3A1P6R4</accession>
<organism evidence="1 2">
    <name type="scientific">Aurantiacibacter xanthus</name>
    <dbReference type="NCBI Taxonomy" id="1784712"/>
    <lineage>
        <taxon>Bacteria</taxon>
        <taxon>Pseudomonadati</taxon>
        <taxon>Pseudomonadota</taxon>
        <taxon>Alphaproteobacteria</taxon>
        <taxon>Sphingomonadales</taxon>
        <taxon>Erythrobacteraceae</taxon>
        <taxon>Aurantiacibacter</taxon>
    </lineage>
</organism>
<dbReference type="AlphaFoldDB" id="A0A3A1P6R4"/>
<dbReference type="RefSeq" id="WP_147367273.1">
    <property type="nucleotide sequence ID" value="NZ_QXFM01000066.1"/>
</dbReference>
<protein>
    <submittedName>
        <fullName evidence="1">Uncharacterized protein</fullName>
    </submittedName>
</protein>
<evidence type="ECO:0000313" key="2">
    <source>
        <dbReference type="Proteomes" id="UP000265366"/>
    </source>
</evidence>
<comment type="caution">
    <text evidence="1">The sequence shown here is derived from an EMBL/GenBank/DDBJ whole genome shotgun (WGS) entry which is preliminary data.</text>
</comment>
<dbReference type="EMBL" id="QXFM01000066">
    <property type="protein sequence ID" value="RIV88632.1"/>
    <property type="molecule type" value="Genomic_DNA"/>
</dbReference>
<proteinExistence type="predicted"/>
<sequence>MDQLRSYKASGTDRVSGEARTLEFDESDAAGAIALAVRTFGPGQFLLSCENGRNWRIHVANDHSWWLEPLARL</sequence>
<dbReference type="Proteomes" id="UP000265366">
    <property type="component" value="Unassembled WGS sequence"/>
</dbReference>
<reference evidence="1 2" key="1">
    <citation type="submission" date="2018-08" db="EMBL/GenBank/DDBJ databases">
        <title>Erythrobacter zhengii sp.nov., a bacterium isolated from deep-sea sediment.</title>
        <authorList>
            <person name="Fang C."/>
            <person name="Wu Y.-H."/>
            <person name="Sun C."/>
            <person name="Wang H."/>
            <person name="Cheng H."/>
            <person name="Meng F.-X."/>
            <person name="Wang C.-S."/>
            <person name="Xu X.-W."/>
        </authorList>
    </citation>
    <scope>NUCLEOTIDE SEQUENCE [LARGE SCALE GENOMIC DNA]</scope>
    <source>
        <strain evidence="1 2">CCTCC AB 2015396</strain>
    </source>
</reference>
<evidence type="ECO:0000313" key="1">
    <source>
        <dbReference type="EMBL" id="RIV88632.1"/>
    </source>
</evidence>
<dbReference type="OrthoDB" id="9857331at2"/>